<keyword evidence="2" id="KW-1185">Reference proteome</keyword>
<gene>
    <name evidence="1" type="ORF">ACFFRN_15750</name>
</gene>
<evidence type="ECO:0000313" key="1">
    <source>
        <dbReference type="EMBL" id="MFB9528071.1"/>
    </source>
</evidence>
<comment type="caution">
    <text evidence="1">The sequence shown here is derived from an EMBL/GenBank/DDBJ whole genome shotgun (WGS) entry which is preliminary data.</text>
</comment>
<accession>A0ABV5PXX3</accession>
<sequence>MDLRALTEEVEEVSRLYADRHGIDRDDTWFLLKLQEEIGELTQAFLMRAGQARAKGFSAEELDARFRSELADVLSQVLLMARHHGVDLEDEVERKWLVWNPGRRGGSVEVEAGGVPVAGEVLDL</sequence>
<organism evidence="1 2">
    <name type="scientific">Nonomuraea roseola</name>
    <dbReference type="NCBI Taxonomy" id="46179"/>
    <lineage>
        <taxon>Bacteria</taxon>
        <taxon>Bacillati</taxon>
        <taxon>Actinomycetota</taxon>
        <taxon>Actinomycetes</taxon>
        <taxon>Streptosporangiales</taxon>
        <taxon>Streptosporangiaceae</taxon>
        <taxon>Nonomuraea</taxon>
    </lineage>
</organism>
<evidence type="ECO:0000313" key="2">
    <source>
        <dbReference type="Proteomes" id="UP001589646"/>
    </source>
</evidence>
<reference evidence="1 2" key="1">
    <citation type="submission" date="2024-09" db="EMBL/GenBank/DDBJ databases">
        <authorList>
            <person name="Sun Q."/>
            <person name="Mori K."/>
        </authorList>
    </citation>
    <scope>NUCLEOTIDE SEQUENCE [LARGE SCALE GENOMIC DNA]</scope>
    <source>
        <strain evidence="1 2">JCM 3323</strain>
    </source>
</reference>
<dbReference type="SUPFAM" id="SSF101386">
    <property type="entry name" value="all-alpha NTP pyrophosphatases"/>
    <property type="match status" value="1"/>
</dbReference>
<protein>
    <submittedName>
        <fullName evidence="1">Pyrophosphatase</fullName>
    </submittedName>
</protein>
<proteinExistence type="predicted"/>
<dbReference type="Gene3D" id="1.10.287.1080">
    <property type="entry name" value="MazG-like"/>
    <property type="match status" value="1"/>
</dbReference>
<dbReference type="Proteomes" id="UP001589646">
    <property type="component" value="Unassembled WGS sequence"/>
</dbReference>
<dbReference type="EMBL" id="JBHMCE010000004">
    <property type="protein sequence ID" value="MFB9528071.1"/>
    <property type="molecule type" value="Genomic_DNA"/>
</dbReference>
<dbReference type="CDD" id="cd11538">
    <property type="entry name" value="NTP-PPase_u1"/>
    <property type="match status" value="1"/>
</dbReference>
<dbReference type="RefSeq" id="WP_346126567.1">
    <property type="nucleotide sequence ID" value="NZ_BAAAXC010000015.1"/>
</dbReference>
<name>A0ABV5PXX3_9ACTN</name>